<evidence type="ECO:0000313" key="1">
    <source>
        <dbReference type="EMBL" id="JAH35821.1"/>
    </source>
</evidence>
<name>A0A0E9S3H6_ANGAN</name>
<dbReference type="EMBL" id="GBXM01072756">
    <property type="protein sequence ID" value="JAH35821.1"/>
    <property type="molecule type" value="Transcribed_RNA"/>
</dbReference>
<reference evidence="1" key="1">
    <citation type="submission" date="2014-11" db="EMBL/GenBank/DDBJ databases">
        <authorList>
            <person name="Amaro Gonzalez C."/>
        </authorList>
    </citation>
    <scope>NUCLEOTIDE SEQUENCE</scope>
</reference>
<accession>A0A0E9S3H6</accession>
<reference evidence="1" key="2">
    <citation type="journal article" date="2015" name="Fish Shellfish Immunol.">
        <title>Early steps in the European eel (Anguilla anguilla)-Vibrio vulnificus interaction in the gills: Role of the RtxA13 toxin.</title>
        <authorList>
            <person name="Callol A."/>
            <person name="Pajuelo D."/>
            <person name="Ebbesson L."/>
            <person name="Teles M."/>
            <person name="MacKenzie S."/>
            <person name="Amaro C."/>
        </authorList>
    </citation>
    <scope>NUCLEOTIDE SEQUENCE</scope>
</reference>
<sequence>MHHVIKAYRVISVTEALSFTAWTANL</sequence>
<protein>
    <submittedName>
        <fullName evidence="1">Uncharacterized protein</fullName>
    </submittedName>
</protein>
<dbReference type="AlphaFoldDB" id="A0A0E9S3H6"/>
<proteinExistence type="predicted"/>
<organism evidence="1">
    <name type="scientific">Anguilla anguilla</name>
    <name type="common">European freshwater eel</name>
    <name type="synonym">Muraena anguilla</name>
    <dbReference type="NCBI Taxonomy" id="7936"/>
    <lineage>
        <taxon>Eukaryota</taxon>
        <taxon>Metazoa</taxon>
        <taxon>Chordata</taxon>
        <taxon>Craniata</taxon>
        <taxon>Vertebrata</taxon>
        <taxon>Euteleostomi</taxon>
        <taxon>Actinopterygii</taxon>
        <taxon>Neopterygii</taxon>
        <taxon>Teleostei</taxon>
        <taxon>Anguilliformes</taxon>
        <taxon>Anguillidae</taxon>
        <taxon>Anguilla</taxon>
    </lineage>
</organism>